<organism evidence="1 2">
    <name type="scientific">Paramecium sonneborni</name>
    <dbReference type="NCBI Taxonomy" id="65129"/>
    <lineage>
        <taxon>Eukaryota</taxon>
        <taxon>Sar</taxon>
        <taxon>Alveolata</taxon>
        <taxon>Ciliophora</taxon>
        <taxon>Intramacronucleata</taxon>
        <taxon>Oligohymenophorea</taxon>
        <taxon>Peniculida</taxon>
        <taxon>Parameciidae</taxon>
        <taxon>Paramecium</taxon>
    </lineage>
</organism>
<keyword evidence="2" id="KW-1185">Reference proteome</keyword>
<dbReference type="PANTHER" id="PTHR22840:SF12">
    <property type="entry name" value="WD REPEAT-CONTAINING PROTEIN 36"/>
    <property type="match status" value="1"/>
</dbReference>
<dbReference type="EMBL" id="CAJJDN010000007">
    <property type="protein sequence ID" value="CAD8053501.1"/>
    <property type="molecule type" value="Genomic_DNA"/>
</dbReference>
<dbReference type="PANTHER" id="PTHR22840">
    <property type="entry name" value="WD REPEAT-CONTAINING PROTEIN 36"/>
    <property type="match status" value="1"/>
</dbReference>
<evidence type="ECO:0000313" key="1">
    <source>
        <dbReference type="EMBL" id="CAD8053501.1"/>
    </source>
</evidence>
<gene>
    <name evidence="1" type="ORF">PSON_ATCC_30995.1.T0070376</name>
</gene>
<dbReference type="GO" id="GO:0032040">
    <property type="term" value="C:small-subunit processome"/>
    <property type="evidence" value="ECO:0007669"/>
    <property type="project" value="TreeGrafter"/>
</dbReference>
<comment type="caution">
    <text evidence="1">The sequence shown here is derived from an EMBL/GenBank/DDBJ whole genome shotgun (WGS) entry which is preliminary data.</text>
</comment>
<dbReference type="GO" id="GO:0006364">
    <property type="term" value="P:rRNA processing"/>
    <property type="evidence" value="ECO:0007669"/>
    <property type="project" value="TreeGrafter"/>
</dbReference>
<sequence length="309" mass="37146">MYQPKEMKEFHDNQISKEWQTVWKLREKDFVSHFFVSKSGNLVAFVIEGKKVYVISLLTKKIIFEMTFVKFQIYDLQFTFDEKKICITQEESKCLRIIDLSTRCELCYKLPQSFLPLDCYILIEQQKKIYLYQNDALKLIDLNEENQELLIQFNGEYRILQKTTLDYIINIAFLNQLHVMYLKNDFCKYKQKYLEVNKIIHFAETNKLLSIITFENTYQIFLKNLQCKRVLRKFTNIQLQNICDIKYSQNKKYLFLNNGNFLLRWNITTSKLSRLSVQNNIFEKIWTGGKNEIFILNSKNSIQKAQCDF</sequence>
<dbReference type="GO" id="GO:0034388">
    <property type="term" value="C:Pwp2p-containing subcomplex of 90S preribosome"/>
    <property type="evidence" value="ECO:0007669"/>
    <property type="project" value="TreeGrafter"/>
</dbReference>
<evidence type="ECO:0000313" key="2">
    <source>
        <dbReference type="Proteomes" id="UP000692954"/>
    </source>
</evidence>
<name>A0A8S1KGT5_9CILI</name>
<reference evidence="1" key="1">
    <citation type="submission" date="2021-01" db="EMBL/GenBank/DDBJ databases">
        <authorList>
            <consortium name="Genoscope - CEA"/>
            <person name="William W."/>
        </authorList>
    </citation>
    <scope>NUCLEOTIDE SEQUENCE</scope>
</reference>
<protein>
    <submittedName>
        <fullName evidence="1">Uncharacterized protein</fullName>
    </submittedName>
</protein>
<dbReference type="Proteomes" id="UP000692954">
    <property type="component" value="Unassembled WGS sequence"/>
</dbReference>
<proteinExistence type="predicted"/>
<dbReference type="AlphaFoldDB" id="A0A8S1KGT5"/>
<accession>A0A8S1KGT5</accession>
<dbReference type="OrthoDB" id="296267at2759"/>